<comment type="subcellular location">
    <subcellularLocation>
        <location evidence="1">Endoplasmic reticulum membrane</location>
        <topology evidence="1">Multi-pass membrane protein</topology>
    </subcellularLocation>
</comment>
<dbReference type="GO" id="GO:0005789">
    <property type="term" value="C:endoplasmic reticulum membrane"/>
    <property type="evidence" value="ECO:0007669"/>
    <property type="project" value="UniProtKB-SubCell"/>
</dbReference>
<sequence length="1219" mass="136435">MRLPRPLLFHLYIFPYLFLYPLLAYAYYVEYDRYIRSEEWTFVYTVLLTSSHALSFLVTRWNVRARALITSTIAHSLSTADRVQIVPHAHKGEGTMVPLNRIVRQGERDEYSFVCQADKYVLAVPDSKASVTSITASPDIREPTFRRLLYPADVHPKFSEFLDSPGLNADQINEARKLYGNNLLEIPVPKFWDLFFEHAVAPFFVFQVFCVGLWMLDEYWYSSLFSLFALVAFECTTVFQRQRTLNEFRTMSIQPFAVNVYRKNTWVETSTDDLLPGDVVSVQRTKQDSALPCDLLLLSGSAIVNEAMLSGESTPLLKESIAQRNDQDTLDDQNADRLHCLFGGTKALQVTPGQAVKGVAPPPDDGAIGLVLRTGFGTTQGRLVRLMVFTNENQVTANNWESFVFIAFLLVFAIAASAYVWKHGLEMGRPKGKLLLHCVLIITSVVPAELPMELSMSVNASLTALGRFAIFCTEPFRIPYAGRVDVCCFDKTGTITGEDLEVQGVVGSSDPSAEQLEPVLNATPETTLVLASAHALVMVDDEVVGDPMEKRTVEAIGWKLKKGDYVVPTSESSTPKEHNVQIRLRFHFSSALKRMSTIAQVSLNNKKSHTMLASVKGAPETLRSMFSELPPNYDTLYRDYTRRGSRVIALGYKYMDHLNANSMRNLRREDVECDLKFAGFLVLHCPLKDDAVQSLKQLNDSAHRCVMITGDNALTGVHIAEEVEIITRDAIILDRADGGNDSELVWHKANDEVVRKQDVDAPLHRHLFDEYDVVVTGAALKPYESRPEQLKELVENTCVYARVSPTQKELVLSTLKSLKYITLMAGDGTNDVGALKMANIGVALLDGSPEDLKKIAQHQMLQRQRKAYEAQLSLMARWNQPPPPVPQALKEAFPELEQAREKALVSLQTQRRTNPVAKFDMSSITQSMNAIDQEEEGPPQIRLGDASVAAPFTSKLSNVSAVCAIIRQGRCTLVATIQMYKILALNCLIQAYALSAQYIDGIRSGDYQLTVSGLLASVCFYCISRGQPIESLAPERPVSNIVNLYVFGSVMTQTVIHVVSMLVVQRLTLQFEAPFQPEDLDIAAKFTPTLLNTGVFLLGLSQTMSTFAVNYIGRPWRESIQENKVLYWGLLGTTGVAYLGVLEWMPELNEWLQLTKMQPAYQRGLLITMLADLLGCYVAERFWKLFADVQPRKMVLTGQRNRALKRAKAEVTQSDKKLD</sequence>
<dbReference type="InterPro" id="IPR006544">
    <property type="entry name" value="P-type_TPase_V"/>
</dbReference>
<accession>A0AAF0JFU5</accession>
<evidence type="ECO:0000256" key="10">
    <source>
        <dbReference type="ARBA" id="ARBA00022989"/>
    </source>
</evidence>
<name>A0AAF0JFU5_9BASI</name>
<keyword evidence="11 12" id="KW-0472">Membrane</keyword>
<dbReference type="InterPro" id="IPR044492">
    <property type="entry name" value="P_typ_ATPase_HD_dom"/>
</dbReference>
<dbReference type="SUPFAM" id="SSF81653">
    <property type="entry name" value="Calcium ATPase, transduction domain A"/>
    <property type="match status" value="1"/>
</dbReference>
<dbReference type="Proteomes" id="UP001214628">
    <property type="component" value="Chromosome 7"/>
</dbReference>
<gene>
    <name evidence="15" type="primary">SPF1</name>
    <name evidence="15" type="ORF">MPSI1_003765</name>
</gene>
<evidence type="ECO:0000256" key="6">
    <source>
        <dbReference type="ARBA" id="ARBA00022824"/>
    </source>
</evidence>
<feature type="domain" description="P5A-ATPase transmembrane helical hairpin" evidence="14">
    <location>
        <begin position="5"/>
        <end position="72"/>
    </location>
</feature>
<dbReference type="InterPro" id="IPR008250">
    <property type="entry name" value="ATPase_P-typ_transduc_dom_A_sf"/>
</dbReference>
<keyword evidence="8" id="KW-0460">Magnesium</keyword>
<dbReference type="InterPro" id="IPR018303">
    <property type="entry name" value="ATPase_P-typ_P_site"/>
</dbReference>
<evidence type="ECO:0000256" key="7">
    <source>
        <dbReference type="ARBA" id="ARBA00022840"/>
    </source>
</evidence>
<dbReference type="InterPro" id="IPR023299">
    <property type="entry name" value="ATPase_P-typ_cyto_dom_N"/>
</dbReference>
<keyword evidence="16" id="KW-1185">Reference proteome</keyword>
<evidence type="ECO:0000256" key="5">
    <source>
        <dbReference type="ARBA" id="ARBA00022741"/>
    </source>
</evidence>
<dbReference type="GO" id="GO:0006874">
    <property type="term" value="P:intracellular calcium ion homeostasis"/>
    <property type="evidence" value="ECO:0007669"/>
    <property type="project" value="TreeGrafter"/>
</dbReference>
<keyword evidence="6" id="KW-0256">Endoplasmic reticulum</keyword>
<dbReference type="PANTHER" id="PTHR45630">
    <property type="entry name" value="CATION-TRANSPORTING ATPASE-RELATED"/>
    <property type="match status" value="1"/>
</dbReference>
<evidence type="ECO:0000313" key="16">
    <source>
        <dbReference type="Proteomes" id="UP001214628"/>
    </source>
</evidence>
<evidence type="ECO:0000256" key="9">
    <source>
        <dbReference type="ARBA" id="ARBA00022967"/>
    </source>
</evidence>
<feature type="transmembrane region" description="Helical" evidence="12">
    <location>
        <begin position="1165"/>
        <end position="1183"/>
    </location>
</feature>
<dbReference type="NCBIfam" id="TIGR01494">
    <property type="entry name" value="ATPase_P-type"/>
    <property type="match status" value="1"/>
</dbReference>
<feature type="transmembrane region" description="Helical" evidence="12">
    <location>
        <begin position="1095"/>
        <end position="1113"/>
    </location>
</feature>
<evidence type="ECO:0000256" key="1">
    <source>
        <dbReference type="ARBA" id="ARBA00004477"/>
    </source>
</evidence>
<keyword evidence="9" id="KW-1278">Translocase</keyword>
<dbReference type="InterPro" id="IPR057255">
    <property type="entry name" value="2TM_P5A-ATPase"/>
</dbReference>
<evidence type="ECO:0000256" key="8">
    <source>
        <dbReference type="ARBA" id="ARBA00022842"/>
    </source>
</evidence>
<dbReference type="InterPro" id="IPR023298">
    <property type="entry name" value="ATPase_P-typ_TM_dom_sf"/>
</dbReference>
<dbReference type="Pfam" id="PF23143">
    <property type="entry name" value="2TM_P5A-ATPase"/>
    <property type="match status" value="1"/>
</dbReference>
<keyword evidence="7" id="KW-0067">ATP-binding</keyword>
<feature type="transmembrane region" description="Helical" evidence="12">
    <location>
        <begin position="220"/>
        <end position="239"/>
    </location>
</feature>
<dbReference type="PRINTS" id="PR00119">
    <property type="entry name" value="CATATPASE"/>
</dbReference>
<dbReference type="GO" id="GO:0016887">
    <property type="term" value="F:ATP hydrolysis activity"/>
    <property type="evidence" value="ECO:0007669"/>
    <property type="project" value="InterPro"/>
</dbReference>
<dbReference type="Gene3D" id="3.40.1110.10">
    <property type="entry name" value="Calcium-transporting ATPase, cytoplasmic domain N"/>
    <property type="match status" value="1"/>
</dbReference>
<evidence type="ECO:0000313" key="15">
    <source>
        <dbReference type="EMBL" id="WFD45088.1"/>
    </source>
</evidence>
<feature type="transmembrane region" description="Helical" evidence="12">
    <location>
        <begin position="7"/>
        <end position="28"/>
    </location>
</feature>
<evidence type="ECO:0000256" key="2">
    <source>
        <dbReference type="ARBA" id="ARBA00006000"/>
    </source>
</evidence>
<evidence type="ECO:0000256" key="12">
    <source>
        <dbReference type="SAM" id="Phobius"/>
    </source>
</evidence>
<dbReference type="SFLD" id="SFLDS00003">
    <property type="entry name" value="Haloacid_Dehalogenase"/>
    <property type="match status" value="1"/>
</dbReference>
<dbReference type="SUPFAM" id="SSF81660">
    <property type="entry name" value="Metal cation-transporting ATPase, ATP-binding domain N"/>
    <property type="match status" value="1"/>
</dbReference>
<reference evidence="15" key="1">
    <citation type="submission" date="2023-02" db="EMBL/GenBank/DDBJ databases">
        <title>Mating type loci evolution in Malassezia.</title>
        <authorList>
            <person name="Coelho M.A."/>
        </authorList>
    </citation>
    <scope>NUCLEOTIDE SEQUENCE</scope>
    <source>
        <strain evidence="15">CBS 14136</strain>
    </source>
</reference>
<dbReference type="InterPro" id="IPR023214">
    <property type="entry name" value="HAD_sf"/>
</dbReference>
<dbReference type="PROSITE" id="PS00154">
    <property type="entry name" value="ATPASE_E1_E2"/>
    <property type="match status" value="1"/>
</dbReference>
<keyword evidence="10 12" id="KW-1133">Transmembrane helix</keyword>
<evidence type="ECO:0000256" key="11">
    <source>
        <dbReference type="ARBA" id="ARBA00023136"/>
    </source>
</evidence>
<dbReference type="Gene3D" id="2.70.150.10">
    <property type="entry name" value="Calcium-transporting ATPase, cytoplasmic transduction domain A"/>
    <property type="match status" value="1"/>
</dbReference>
<dbReference type="InterPro" id="IPR001757">
    <property type="entry name" value="P_typ_ATPase"/>
</dbReference>
<feature type="transmembrane region" description="Helical" evidence="12">
    <location>
        <begin position="1125"/>
        <end position="1145"/>
    </location>
</feature>
<dbReference type="InterPro" id="IPR047820">
    <property type="entry name" value="P5A-type_ATPase"/>
</dbReference>
<dbReference type="InterPro" id="IPR059000">
    <property type="entry name" value="ATPase_P-type_domA"/>
</dbReference>
<dbReference type="GO" id="GO:0005524">
    <property type="term" value="F:ATP binding"/>
    <property type="evidence" value="ECO:0007669"/>
    <property type="project" value="UniProtKB-KW"/>
</dbReference>
<feature type="transmembrane region" description="Helical" evidence="12">
    <location>
        <begin position="403"/>
        <end position="422"/>
    </location>
</feature>
<dbReference type="Pfam" id="PF00122">
    <property type="entry name" value="E1-E2_ATPase"/>
    <property type="match status" value="1"/>
</dbReference>
<dbReference type="SUPFAM" id="SSF81665">
    <property type="entry name" value="Calcium ATPase, transmembrane domain M"/>
    <property type="match status" value="1"/>
</dbReference>
<keyword evidence="5" id="KW-0547">Nucleotide-binding</keyword>
<dbReference type="Gene3D" id="3.40.50.1000">
    <property type="entry name" value="HAD superfamily/HAD-like"/>
    <property type="match status" value="1"/>
</dbReference>
<keyword evidence="4" id="KW-0479">Metal-binding</keyword>
<dbReference type="PANTHER" id="PTHR45630:SF7">
    <property type="entry name" value="ENDOPLASMIC RETICULUM TRANSMEMBRANE HELIX TRANSLOCASE"/>
    <property type="match status" value="1"/>
</dbReference>
<dbReference type="GO" id="GO:0015662">
    <property type="term" value="F:P-type ion transporter activity"/>
    <property type="evidence" value="ECO:0007669"/>
    <property type="project" value="TreeGrafter"/>
</dbReference>
<dbReference type="InterPro" id="IPR036412">
    <property type="entry name" value="HAD-like_sf"/>
</dbReference>
<proteinExistence type="inferred from homology"/>
<feature type="transmembrane region" description="Helical" evidence="12">
    <location>
        <begin position="194"/>
        <end position="214"/>
    </location>
</feature>
<protein>
    <submittedName>
        <fullName evidence="15">Cation-transporting ATPase 1</fullName>
    </submittedName>
</protein>
<dbReference type="SFLD" id="SFLDF00027">
    <property type="entry name" value="p-type_atpase"/>
    <property type="match status" value="1"/>
</dbReference>
<feature type="domain" description="P-type ATPase A" evidence="13">
    <location>
        <begin position="254"/>
        <end position="387"/>
    </location>
</feature>
<dbReference type="GO" id="GO:0046872">
    <property type="term" value="F:metal ion binding"/>
    <property type="evidence" value="ECO:0007669"/>
    <property type="project" value="UniProtKB-KW"/>
</dbReference>
<dbReference type="NCBIfam" id="TIGR01657">
    <property type="entry name" value="P-ATPase-V"/>
    <property type="match status" value="1"/>
</dbReference>
<evidence type="ECO:0000259" key="13">
    <source>
        <dbReference type="Pfam" id="PF00122"/>
    </source>
</evidence>
<organism evidence="15 16">
    <name type="scientific">Malassezia psittaci</name>
    <dbReference type="NCBI Taxonomy" id="1821823"/>
    <lineage>
        <taxon>Eukaryota</taxon>
        <taxon>Fungi</taxon>
        <taxon>Dikarya</taxon>
        <taxon>Basidiomycota</taxon>
        <taxon>Ustilaginomycotina</taxon>
        <taxon>Malasseziomycetes</taxon>
        <taxon>Malasseziales</taxon>
        <taxon>Malasseziaceae</taxon>
        <taxon>Malassezia</taxon>
    </lineage>
</organism>
<comment type="similarity">
    <text evidence="2">Belongs to the cation transport ATPase (P-type) (TC 3.A.3) family. Type V subfamily.</text>
</comment>
<evidence type="ECO:0000256" key="3">
    <source>
        <dbReference type="ARBA" id="ARBA00022692"/>
    </source>
</evidence>
<dbReference type="EMBL" id="CP118381">
    <property type="protein sequence ID" value="WFD45088.1"/>
    <property type="molecule type" value="Genomic_DNA"/>
</dbReference>
<dbReference type="SFLD" id="SFLDG00002">
    <property type="entry name" value="C1.7:_P-type_atpase_like"/>
    <property type="match status" value="1"/>
</dbReference>
<dbReference type="GO" id="GO:0019829">
    <property type="term" value="F:ATPase-coupled monoatomic cation transmembrane transporter activity"/>
    <property type="evidence" value="ECO:0007669"/>
    <property type="project" value="TreeGrafter"/>
</dbReference>
<evidence type="ECO:0000259" key="14">
    <source>
        <dbReference type="Pfam" id="PF23143"/>
    </source>
</evidence>
<evidence type="ECO:0000256" key="4">
    <source>
        <dbReference type="ARBA" id="ARBA00022723"/>
    </source>
</evidence>
<dbReference type="SUPFAM" id="SSF56784">
    <property type="entry name" value="HAD-like"/>
    <property type="match status" value="1"/>
</dbReference>
<dbReference type="CDD" id="cd07543">
    <property type="entry name" value="P-type_ATPase_cation"/>
    <property type="match status" value="1"/>
</dbReference>
<keyword evidence="3 12" id="KW-0812">Transmembrane</keyword>
<feature type="transmembrane region" description="Helical" evidence="12">
    <location>
        <begin position="40"/>
        <end position="58"/>
    </location>
</feature>
<dbReference type="AlphaFoldDB" id="A0AAF0JFU5"/>